<evidence type="ECO:0000313" key="2">
    <source>
        <dbReference type="Proteomes" id="UP001348641"/>
    </source>
</evidence>
<name>A0ABU7KQY7_9ACTN</name>
<organism evidence="1 2">
    <name type="scientific">Nocardiopsis tropica</name>
    <dbReference type="NCBI Taxonomy" id="109330"/>
    <lineage>
        <taxon>Bacteria</taxon>
        <taxon>Bacillati</taxon>
        <taxon>Actinomycetota</taxon>
        <taxon>Actinomycetes</taxon>
        <taxon>Streptosporangiales</taxon>
        <taxon>Nocardiopsidaceae</taxon>
        <taxon>Nocardiopsis</taxon>
    </lineage>
</organism>
<comment type="caution">
    <text evidence="1">The sequence shown here is derived from an EMBL/GenBank/DDBJ whole genome shotgun (WGS) entry which is preliminary data.</text>
</comment>
<dbReference type="EMBL" id="JAUUCC010000033">
    <property type="protein sequence ID" value="MEE2051692.1"/>
    <property type="molecule type" value="Genomic_DNA"/>
</dbReference>
<dbReference type="NCBIfam" id="NF045672">
    <property type="entry name" value="MCP_gp7_epsi_15"/>
    <property type="match status" value="1"/>
</dbReference>
<dbReference type="Proteomes" id="UP001348641">
    <property type="component" value="Unassembled WGS sequence"/>
</dbReference>
<evidence type="ECO:0000313" key="1">
    <source>
        <dbReference type="EMBL" id="MEE2051692.1"/>
    </source>
</evidence>
<accession>A0ABU7KQY7</accession>
<reference evidence="1 2" key="1">
    <citation type="submission" date="2023-07" db="EMBL/GenBank/DDBJ databases">
        <authorList>
            <person name="Girao M."/>
            <person name="Carvalho M.F."/>
        </authorList>
    </citation>
    <scope>NUCLEOTIDE SEQUENCE [LARGE SCALE GENOMIC DNA]</scope>
    <source>
        <strain evidence="1 2">66/93</strain>
    </source>
</reference>
<gene>
    <name evidence="1" type="ORF">Q8A49_14425</name>
</gene>
<sequence length="356" mass="38029">MPVTLAQAQINSRDDIDHAVIDNLRRYSWLMSHMVFDNTATPGAGGDSLVYGYTRLTQARGAGFRAFNTEYPASTATREQHTVNLKPFGGSFTLDRNLRNLGPQAQNEMAFQTQQLIVGSTIAFQSEIIHGDTAVNTLGFDGLDKSLAGESTEYLPIDNDVSTGYLDWRITAVNTQALAMVQLERLDDWLSRIVPSTVGGGDQGEQGALPPGVKAILGNTASINRIKGLARWAGMYTETKDDLGRMVSMYGSWVLQDIGDTFDGSGPIIPIETRDADGAGAGGSITGLTDLYAVSFGLDSFHGASMASTPLVEFFPPDWGTPGAVKTGELEIGPAAVVLRNTKSCGVLRNVRVSGS</sequence>
<proteinExistence type="predicted"/>
<dbReference type="InterPro" id="IPR048813">
    <property type="entry name" value="GP7-like"/>
</dbReference>
<protein>
    <submittedName>
        <fullName evidence="1">Phage major capsid protein</fullName>
    </submittedName>
</protein>
<dbReference type="RefSeq" id="WP_330158754.1">
    <property type="nucleotide sequence ID" value="NZ_BAAAJA010000041.1"/>
</dbReference>